<dbReference type="RefSeq" id="WP_289961000.1">
    <property type="nucleotide sequence ID" value="NZ_JAUEOZ010000001.1"/>
</dbReference>
<dbReference type="SUPFAM" id="SSF55073">
    <property type="entry name" value="Nucleotide cyclase"/>
    <property type="match status" value="1"/>
</dbReference>
<dbReference type="CDD" id="cd01949">
    <property type="entry name" value="GGDEF"/>
    <property type="match status" value="1"/>
</dbReference>
<name>A0ABT7XYI8_9VIBR</name>
<dbReference type="EC" id="2.7.7.65" evidence="1"/>
<evidence type="ECO:0000256" key="1">
    <source>
        <dbReference type="ARBA" id="ARBA00012528"/>
    </source>
</evidence>
<keyword evidence="3" id="KW-0812">Transmembrane</keyword>
<reference evidence="5" key="1">
    <citation type="submission" date="2024-05" db="EMBL/GenBank/DDBJ databases">
        <title>Genome Sequences of Four Agar- Degrading Marine Bacteria.</title>
        <authorList>
            <person name="Phillips E.K."/>
            <person name="Shaffer J.C."/>
            <person name="Henson M.W."/>
            <person name="Temperton B."/>
            <person name="Thrash C.J."/>
            <person name="Martin M.O."/>
        </authorList>
    </citation>
    <scope>NUCLEOTIDE SEQUENCE</scope>
    <source>
        <strain evidence="5">EKP203</strain>
    </source>
</reference>
<protein>
    <recommendedName>
        <fullName evidence="1">diguanylate cyclase</fullName>
        <ecNumber evidence="1">2.7.7.65</ecNumber>
    </recommendedName>
</protein>
<accession>A0ABT7XYI8</accession>
<dbReference type="EMBL" id="JAUEOZ010000001">
    <property type="protein sequence ID" value="MDN2480840.1"/>
    <property type="molecule type" value="Genomic_DNA"/>
</dbReference>
<dbReference type="InterPro" id="IPR043128">
    <property type="entry name" value="Rev_trsase/Diguanyl_cyclase"/>
</dbReference>
<evidence type="ECO:0000259" key="4">
    <source>
        <dbReference type="PROSITE" id="PS50887"/>
    </source>
</evidence>
<dbReference type="PANTHER" id="PTHR45138:SF9">
    <property type="entry name" value="DIGUANYLATE CYCLASE DGCM-RELATED"/>
    <property type="match status" value="1"/>
</dbReference>
<dbReference type="InterPro" id="IPR050469">
    <property type="entry name" value="Diguanylate_Cyclase"/>
</dbReference>
<dbReference type="PANTHER" id="PTHR45138">
    <property type="entry name" value="REGULATORY COMPONENTS OF SENSORY TRANSDUCTION SYSTEM"/>
    <property type="match status" value="1"/>
</dbReference>
<dbReference type="GO" id="GO:0052621">
    <property type="term" value="F:diguanylate cyclase activity"/>
    <property type="evidence" value="ECO:0007669"/>
    <property type="project" value="UniProtKB-EC"/>
</dbReference>
<dbReference type="SMART" id="SM00267">
    <property type="entry name" value="GGDEF"/>
    <property type="match status" value="1"/>
</dbReference>
<dbReference type="Pfam" id="PF00990">
    <property type="entry name" value="GGDEF"/>
    <property type="match status" value="1"/>
</dbReference>
<dbReference type="PROSITE" id="PS50887">
    <property type="entry name" value="GGDEF"/>
    <property type="match status" value="1"/>
</dbReference>
<dbReference type="Gene3D" id="3.30.70.270">
    <property type="match status" value="1"/>
</dbReference>
<dbReference type="NCBIfam" id="TIGR00254">
    <property type="entry name" value="GGDEF"/>
    <property type="match status" value="1"/>
</dbReference>
<sequence length="404" mass="45654">MLLFIFLVNTPISYIKSNALSDIQIKVEKSEQLFSSNLNILQSYLNLAQTPLALNYAQDPEAFNTLASALMSGQTYLKSAVIQPVEQMSNLGMFVELIEGHNDHASLHRLTQPIYDDQTVVGELQLEIESHMFVSYLYDGMFIMSDTGFVHWSQYHDIISNAYLSDDYSEVLSQIHRINRRNGVIDLGRQTVVFQVTSDLLGEKTYLVHLVTNAEIVPTHIYVTFVLAVLLMVLTNVFIGTKRKKKALEQISYIDELSTLNNRHYLNHIESSLLKRDHYFIAIIDIDHFKRVNDSFGHAIGDKVIREVANTIKSSIRAHDYAFRLGGEEFAVVIKTKDIAVACNVVERVRISVEQQSNNPKVTISAGIAPVIRNIKDSLGVADQFLYVAKRSGRNQVRSVPKCC</sequence>
<keyword evidence="3" id="KW-1133">Transmembrane helix</keyword>
<keyword evidence="5" id="KW-0548">Nucleotidyltransferase</keyword>
<proteinExistence type="predicted"/>
<dbReference type="Proteomes" id="UP001169719">
    <property type="component" value="Unassembled WGS sequence"/>
</dbReference>
<keyword evidence="6" id="KW-1185">Reference proteome</keyword>
<organism evidence="5 6">
    <name type="scientific">Vibrio agarivorans</name>
    <dbReference type="NCBI Taxonomy" id="153622"/>
    <lineage>
        <taxon>Bacteria</taxon>
        <taxon>Pseudomonadati</taxon>
        <taxon>Pseudomonadota</taxon>
        <taxon>Gammaproteobacteria</taxon>
        <taxon>Vibrionales</taxon>
        <taxon>Vibrionaceae</taxon>
        <taxon>Vibrio</taxon>
    </lineage>
</organism>
<keyword evidence="3" id="KW-0472">Membrane</keyword>
<keyword evidence="5" id="KW-0808">Transferase</keyword>
<gene>
    <name evidence="5" type="ORF">QWJ08_05490</name>
</gene>
<evidence type="ECO:0000313" key="6">
    <source>
        <dbReference type="Proteomes" id="UP001169719"/>
    </source>
</evidence>
<evidence type="ECO:0000256" key="2">
    <source>
        <dbReference type="ARBA" id="ARBA00034247"/>
    </source>
</evidence>
<comment type="catalytic activity">
    <reaction evidence="2">
        <text>2 GTP = 3',3'-c-di-GMP + 2 diphosphate</text>
        <dbReference type="Rhea" id="RHEA:24898"/>
        <dbReference type="ChEBI" id="CHEBI:33019"/>
        <dbReference type="ChEBI" id="CHEBI:37565"/>
        <dbReference type="ChEBI" id="CHEBI:58805"/>
        <dbReference type="EC" id="2.7.7.65"/>
    </reaction>
</comment>
<dbReference type="InterPro" id="IPR000160">
    <property type="entry name" value="GGDEF_dom"/>
</dbReference>
<dbReference type="InterPro" id="IPR029787">
    <property type="entry name" value="Nucleotide_cyclase"/>
</dbReference>
<feature type="domain" description="GGDEF" evidence="4">
    <location>
        <begin position="277"/>
        <end position="402"/>
    </location>
</feature>
<comment type="caution">
    <text evidence="5">The sequence shown here is derived from an EMBL/GenBank/DDBJ whole genome shotgun (WGS) entry which is preliminary data.</text>
</comment>
<evidence type="ECO:0000256" key="3">
    <source>
        <dbReference type="SAM" id="Phobius"/>
    </source>
</evidence>
<feature type="transmembrane region" description="Helical" evidence="3">
    <location>
        <begin position="221"/>
        <end position="239"/>
    </location>
</feature>
<evidence type="ECO:0000313" key="5">
    <source>
        <dbReference type="EMBL" id="MDN2480840.1"/>
    </source>
</evidence>